<organism evidence="9 10">
    <name type="scientific">Paraphaeosphaeria sporulosa</name>
    <dbReference type="NCBI Taxonomy" id="1460663"/>
    <lineage>
        <taxon>Eukaryota</taxon>
        <taxon>Fungi</taxon>
        <taxon>Dikarya</taxon>
        <taxon>Ascomycota</taxon>
        <taxon>Pezizomycotina</taxon>
        <taxon>Dothideomycetes</taxon>
        <taxon>Pleosporomycetidae</taxon>
        <taxon>Pleosporales</taxon>
        <taxon>Massarineae</taxon>
        <taxon>Didymosphaeriaceae</taxon>
        <taxon>Paraphaeosphaeria</taxon>
    </lineage>
</organism>
<evidence type="ECO:0000256" key="4">
    <source>
        <dbReference type="ARBA" id="ARBA00023136"/>
    </source>
</evidence>
<evidence type="ECO:0000256" key="5">
    <source>
        <dbReference type="ARBA" id="ARBA00038359"/>
    </source>
</evidence>
<dbReference type="PANTHER" id="PTHR33048">
    <property type="entry name" value="PTH11-LIKE INTEGRAL MEMBRANE PROTEIN (AFU_ORTHOLOGUE AFUA_5G11245)"/>
    <property type="match status" value="1"/>
</dbReference>
<gene>
    <name evidence="9" type="ORF">CC84DRAFT_1173855</name>
</gene>
<protein>
    <recommendedName>
        <fullName evidence="8">Rhodopsin domain-containing protein</fullName>
    </recommendedName>
</protein>
<evidence type="ECO:0000256" key="6">
    <source>
        <dbReference type="SAM" id="MobiDB-lite"/>
    </source>
</evidence>
<dbReference type="InterPro" id="IPR049326">
    <property type="entry name" value="Rhodopsin_dom_fungi"/>
</dbReference>
<feature type="domain" description="Rhodopsin" evidence="8">
    <location>
        <begin position="2"/>
        <end position="98"/>
    </location>
</feature>
<evidence type="ECO:0000256" key="3">
    <source>
        <dbReference type="ARBA" id="ARBA00022989"/>
    </source>
</evidence>
<keyword evidence="3 7" id="KW-1133">Transmembrane helix</keyword>
<keyword evidence="4 7" id="KW-0472">Membrane</keyword>
<evidence type="ECO:0000256" key="2">
    <source>
        <dbReference type="ARBA" id="ARBA00022692"/>
    </source>
</evidence>
<reference evidence="9 10" key="1">
    <citation type="submission" date="2016-05" db="EMBL/GenBank/DDBJ databases">
        <title>Comparative analysis of secretome profiles of manganese(II)-oxidizing ascomycete fungi.</title>
        <authorList>
            <consortium name="DOE Joint Genome Institute"/>
            <person name="Zeiner C.A."/>
            <person name="Purvine S.O."/>
            <person name="Zink E.M."/>
            <person name="Wu S."/>
            <person name="Pasa-Tolic L."/>
            <person name="Chaput D.L."/>
            <person name="Haridas S."/>
            <person name="Grigoriev I.V."/>
            <person name="Santelli C.M."/>
            <person name="Hansel C.M."/>
        </authorList>
    </citation>
    <scope>NUCLEOTIDE SEQUENCE [LARGE SCALE GENOMIC DNA]</scope>
    <source>
        <strain evidence="9 10">AP3s5-JAC2a</strain>
    </source>
</reference>
<feature type="transmembrane region" description="Helical" evidence="7">
    <location>
        <begin position="31"/>
        <end position="53"/>
    </location>
</feature>
<accession>A0A177CN14</accession>
<proteinExistence type="inferred from homology"/>
<dbReference type="InterPro" id="IPR052337">
    <property type="entry name" value="SAT4-like"/>
</dbReference>
<name>A0A177CN14_9PLEO</name>
<evidence type="ECO:0000256" key="1">
    <source>
        <dbReference type="ARBA" id="ARBA00004141"/>
    </source>
</evidence>
<sequence length="170" mass="18914">MSCINILTDIFMLALPLPVVWGLRINKTQKWLVSLSFIMGGSACIVCLVRLLFVLRVASTPDPTWLKGDSIPSGITSTFELSVGIFAASFPTYRPLYRWLSKGTLEDTTAHSNSFGSGRQWNGRSQAQRPDPHRIIKLTTIRSEVDPRDTNEERLYVVGSNVSTNRDGTP</sequence>
<evidence type="ECO:0000313" key="10">
    <source>
        <dbReference type="Proteomes" id="UP000077069"/>
    </source>
</evidence>
<dbReference type="PANTHER" id="PTHR33048:SF8">
    <property type="entry name" value="INTEGRAL MEMBRANE PROTEIN-RELATED"/>
    <property type="match status" value="1"/>
</dbReference>
<evidence type="ECO:0000313" key="9">
    <source>
        <dbReference type="EMBL" id="OAG08362.1"/>
    </source>
</evidence>
<dbReference type="InParanoid" id="A0A177CN14"/>
<dbReference type="GO" id="GO:0016020">
    <property type="term" value="C:membrane"/>
    <property type="evidence" value="ECO:0007669"/>
    <property type="project" value="UniProtKB-SubCell"/>
</dbReference>
<comment type="subcellular location">
    <subcellularLocation>
        <location evidence="1">Membrane</location>
        <topology evidence="1">Multi-pass membrane protein</topology>
    </subcellularLocation>
</comment>
<feature type="transmembrane region" description="Helical" evidence="7">
    <location>
        <begin position="6"/>
        <end position="24"/>
    </location>
</feature>
<evidence type="ECO:0000256" key="7">
    <source>
        <dbReference type="SAM" id="Phobius"/>
    </source>
</evidence>
<comment type="similarity">
    <text evidence="5">Belongs to the SAT4 family.</text>
</comment>
<dbReference type="OrthoDB" id="3777487at2759"/>
<feature type="compositionally biased region" description="Polar residues" evidence="6">
    <location>
        <begin position="111"/>
        <end position="128"/>
    </location>
</feature>
<dbReference type="Proteomes" id="UP000077069">
    <property type="component" value="Unassembled WGS sequence"/>
</dbReference>
<dbReference type="EMBL" id="KV441550">
    <property type="protein sequence ID" value="OAG08362.1"/>
    <property type="molecule type" value="Genomic_DNA"/>
</dbReference>
<evidence type="ECO:0000259" key="8">
    <source>
        <dbReference type="Pfam" id="PF20684"/>
    </source>
</evidence>
<dbReference type="AlphaFoldDB" id="A0A177CN14"/>
<dbReference type="GeneID" id="28763547"/>
<dbReference type="Pfam" id="PF20684">
    <property type="entry name" value="Fung_rhodopsin"/>
    <property type="match status" value="1"/>
</dbReference>
<keyword evidence="10" id="KW-1185">Reference proteome</keyword>
<dbReference type="RefSeq" id="XP_018038727.1">
    <property type="nucleotide sequence ID" value="XM_018180061.1"/>
</dbReference>
<feature type="region of interest" description="Disordered" evidence="6">
    <location>
        <begin position="111"/>
        <end position="132"/>
    </location>
</feature>
<keyword evidence="2 7" id="KW-0812">Transmembrane</keyword>